<feature type="region of interest" description="Disordered" evidence="5">
    <location>
        <begin position="95"/>
        <end position="114"/>
    </location>
</feature>
<feature type="signal peptide" evidence="6">
    <location>
        <begin position="1"/>
        <end position="22"/>
    </location>
</feature>
<name>A0A2R8B7R5_9RHOB</name>
<proteinExistence type="predicted"/>
<reference evidence="8 9" key="1">
    <citation type="submission" date="2018-03" db="EMBL/GenBank/DDBJ databases">
        <authorList>
            <person name="Keele B.F."/>
        </authorList>
    </citation>
    <scope>NUCLEOTIDE SEQUENCE [LARGE SCALE GENOMIC DNA]</scope>
    <source>
        <strain evidence="8 9">CECT 8626</strain>
    </source>
</reference>
<dbReference type="InterPro" id="IPR050330">
    <property type="entry name" value="Bact_OuterMem_StrucFunc"/>
</dbReference>
<dbReference type="PRINTS" id="PR01021">
    <property type="entry name" value="OMPADOMAIN"/>
</dbReference>
<dbReference type="RefSeq" id="WP_108852992.1">
    <property type="nucleotide sequence ID" value="NZ_OMOQ01000001.1"/>
</dbReference>
<dbReference type="EMBL" id="OMOQ01000001">
    <property type="protein sequence ID" value="SPH18685.1"/>
    <property type="molecule type" value="Genomic_DNA"/>
</dbReference>
<evidence type="ECO:0000256" key="5">
    <source>
        <dbReference type="SAM" id="MobiDB-lite"/>
    </source>
</evidence>
<keyword evidence="9" id="KW-1185">Reference proteome</keyword>
<dbReference type="Pfam" id="PF00691">
    <property type="entry name" value="OmpA"/>
    <property type="match status" value="1"/>
</dbReference>
<evidence type="ECO:0000256" key="6">
    <source>
        <dbReference type="SAM" id="SignalP"/>
    </source>
</evidence>
<dbReference type="PROSITE" id="PS51123">
    <property type="entry name" value="OMPA_2"/>
    <property type="match status" value="1"/>
</dbReference>
<keyword evidence="3" id="KW-0998">Cell outer membrane</keyword>
<sequence length="240" mass="25540">MRYIPVLVTAFLSAAMVAPACAQELTDAQLLELFNKQRDAFRAARESTTGRTRGLTLITVDDVAVATESPGLSQPDAGEASAGVSATDTGGVTVGALSPLSPAQTGRDQGLGTQETAAPQQVVFGSLAPELQINVHIRFAFDSAALSSDQLPQLEQLCTVMSGSDIELFRIVGHTDASGSFEYNERLSQLRAEEVQRYLVRDCGIAPGRLEAVGLGERFLADEVDPKAAENRRVEFQALS</sequence>
<feature type="compositionally biased region" description="Polar residues" evidence="5">
    <location>
        <begin position="101"/>
        <end position="114"/>
    </location>
</feature>
<dbReference type="PANTHER" id="PTHR30329:SF21">
    <property type="entry name" value="LIPOPROTEIN YIAD-RELATED"/>
    <property type="match status" value="1"/>
</dbReference>
<feature type="domain" description="OmpA-like" evidence="7">
    <location>
        <begin position="126"/>
        <end position="240"/>
    </location>
</feature>
<dbReference type="AlphaFoldDB" id="A0A2R8B7R5"/>
<protein>
    <submittedName>
        <fullName evidence="8">Outer membrane porin F</fullName>
    </submittedName>
</protein>
<organism evidence="8 9">
    <name type="scientific">Albidovulum aquaemixtae</name>
    <dbReference type="NCBI Taxonomy" id="1542388"/>
    <lineage>
        <taxon>Bacteria</taxon>
        <taxon>Pseudomonadati</taxon>
        <taxon>Pseudomonadota</taxon>
        <taxon>Alphaproteobacteria</taxon>
        <taxon>Rhodobacterales</taxon>
        <taxon>Paracoccaceae</taxon>
        <taxon>Albidovulum</taxon>
    </lineage>
</organism>
<accession>A0A2R8B7R5</accession>
<dbReference type="InterPro" id="IPR006664">
    <property type="entry name" value="OMP_bac"/>
</dbReference>
<evidence type="ECO:0000256" key="2">
    <source>
        <dbReference type="ARBA" id="ARBA00023136"/>
    </source>
</evidence>
<dbReference type="OrthoDB" id="9792021at2"/>
<comment type="subcellular location">
    <subcellularLocation>
        <location evidence="1">Cell outer membrane</location>
    </subcellularLocation>
</comment>
<evidence type="ECO:0000256" key="1">
    <source>
        <dbReference type="ARBA" id="ARBA00004442"/>
    </source>
</evidence>
<evidence type="ECO:0000259" key="7">
    <source>
        <dbReference type="PROSITE" id="PS51123"/>
    </source>
</evidence>
<feature type="chain" id="PRO_5015309380" evidence="6">
    <location>
        <begin position="23"/>
        <end position="240"/>
    </location>
</feature>
<dbReference type="Gene3D" id="3.30.1330.60">
    <property type="entry name" value="OmpA-like domain"/>
    <property type="match status" value="1"/>
</dbReference>
<dbReference type="SUPFAM" id="SSF103088">
    <property type="entry name" value="OmpA-like"/>
    <property type="match status" value="1"/>
</dbReference>
<dbReference type="Proteomes" id="UP000244924">
    <property type="component" value="Unassembled WGS sequence"/>
</dbReference>
<dbReference type="CDD" id="cd07185">
    <property type="entry name" value="OmpA_C-like"/>
    <property type="match status" value="1"/>
</dbReference>
<evidence type="ECO:0000313" key="9">
    <source>
        <dbReference type="Proteomes" id="UP000244924"/>
    </source>
</evidence>
<evidence type="ECO:0000256" key="3">
    <source>
        <dbReference type="ARBA" id="ARBA00023237"/>
    </source>
</evidence>
<keyword evidence="2 4" id="KW-0472">Membrane</keyword>
<dbReference type="InterPro" id="IPR036737">
    <property type="entry name" value="OmpA-like_sf"/>
</dbReference>
<dbReference type="GO" id="GO:0009279">
    <property type="term" value="C:cell outer membrane"/>
    <property type="evidence" value="ECO:0007669"/>
    <property type="project" value="UniProtKB-SubCell"/>
</dbReference>
<evidence type="ECO:0000313" key="8">
    <source>
        <dbReference type="EMBL" id="SPH18685.1"/>
    </source>
</evidence>
<gene>
    <name evidence="8" type="primary">oprF</name>
    <name evidence="8" type="ORF">DEA8626_02227</name>
</gene>
<dbReference type="InterPro" id="IPR006665">
    <property type="entry name" value="OmpA-like"/>
</dbReference>
<keyword evidence="6" id="KW-0732">Signal</keyword>
<evidence type="ECO:0000256" key="4">
    <source>
        <dbReference type="PROSITE-ProRule" id="PRU00473"/>
    </source>
</evidence>
<dbReference type="PANTHER" id="PTHR30329">
    <property type="entry name" value="STATOR ELEMENT OF FLAGELLAR MOTOR COMPLEX"/>
    <property type="match status" value="1"/>
</dbReference>